<evidence type="ECO:0000256" key="8">
    <source>
        <dbReference type="SAM" id="MobiDB-lite"/>
    </source>
</evidence>
<comment type="caution">
    <text evidence="11">The sequence shown here is derived from an EMBL/GenBank/DDBJ whole genome shotgun (WGS) entry which is preliminary data.</text>
</comment>
<dbReference type="InterPro" id="IPR017452">
    <property type="entry name" value="GPCR_Rhodpsn_7TM"/>
</dbReference>
<keyword evidence="2 9" id="KW-0812">Transmembrane</keyword>
<evidence type="ECO:0000256" key="2">
    <source>
        <dbReference type="ARBA" id="ARBA00022692"/>
    </source>
</evidence>
<evidence type="ECO:0000313" key="12">
    <source>
        <dbReference type="Proteomes" id="UP001166093"/>
    </source>
</evidence>
<evidence type="ECO:0000256" key="4">
    <source>
        <dbReference type="ARBA" id="ARBA00023040"/>
    </source>
</evidence>
<comment type="subcellular location">
    <subcellularLocation>
        <location evidence="1">Membrane</location>
        <topology evidence="1">Multi-pass membrane protein</topology>
    </subcellularLocation>
</comment>
<dbReference type="InterPro" id="IPR000276">
    <property type="entry name" value="GPCR_Rhodpsn"/>
</dbReference>
<evidence type="ECO:0000256" key="1">
    <source>
        <dbReference type="ARBA" id="ARBA00004141"/>
    </source>
</evidence>
<evidence type="ECO:0000256" key="6">
    <source>
        <dbReference type="ARBA" id="ARBA00023170"/>
    </source>
</evidence>
<feature type="non-terminal residue" evidence="11">
    <location>
        <position position="378"/>
    </location>
</feature>
<keyword evidence="12" id="KW-1185">Reference proteome</keyword>
<feature type="transmembrane region" description="Helical" evidence="9">
    <location>
        <begin position="6"/>
        <end position="29"/>
    </location>
</feature>
<evidence type="ECO:0000256" key="7">
    <source>
        <dbReference type="ARBA" id="ARBA00023224"/>
    </source>
</evidence>
<protein>
    <submittedName>
        <fullName evidence="11">GP151 protein</fullName>
    </submittedName>
</protein>
<dbReference type="PRINTS" id="PR00237">
    <property type="entry name" value="GPCRRHODOPSN"/>
</dbReference>
<keyword evidence="7" id="KW-0807">Transducer</keyword>
<dbReference type="EMBL" id="JAAWVQ010021748">
    <property type="protein sequence ID" value="MBN3272552.1"/>
    <property type="molecule type" value="Genomic_DNA"/>
</dbReference>
<feature type="domain" description="G-protein coupled receptors family 1 profile" evidence="10">
    <location>
        <begin position="21"/>
        <end position="272"/>
    </location>
</feature>
<feature type="compositionally biased region" description="Basic and acidic residues" evidence="8">
    <location>
        <begin position="367"/>
        <end position="378"/>
    </location>
</feature>
<dbReference type="PANTHER" id="PTHR45695">
    <property type="entry name" value="LEUCOKININ RECEPTOR-RELATED"/>
    <property type="match status" value="1"/>
</dbReference>
<evidence type="ECO:0000256" key="5">
    <source>
        <dbReference type="ARBA" id="ARBA00023136"/>
    </source>
</evidence>
<gene>
    <name evidence="11" type="primary">Gpr151_0</name>
    <name evidence="11" type="ORF">GTO93_0002261</name>
</gene>
<dbReference type="Gene3D" id="1.20.1070.10">
    <property type="entry name" value="Rhodopsin 7-helix transmembrane proteins"/>
    <property type="match status" value="1"/>
</dbReference>
<keyword evidence="5 9" id="KW-0472">Membrane</keyword>
<name>A0ABS2XEE3_POLSP</name>
<evidence type="ECO:0000256" key="9">
    <source>
        <dbReference type="SAM" id="Phobius"/>
    </source>
</evidence>
<feature type="region of interest" description="Disordered" evidence="8">
    <location>
        <begin position="353"/>
        <end position="378"/>
    </location>
</feature>
<accession>A0ABS2XEE3</accession>
<keyword evidence="4" id="KW-0297">G-protein coupled receptor</keyword>
<dbReference type="PANTHER" id="PTHR45695:SF21">
    <property type="entry name" value="G-PROTEIN COUPLED RECEPTOR 151-RELATED"/>
    <property type="match status" value="1"/>
</dbReference>
<dbReference type="SUPFAM" id="SSF81321">
    <property type="entry name" value="Family A G protein-coupled receptor-like"/>
    <property type="match status" value="1"/>
</dbReference>
<evidence type="ECO:0000256" key="3">
    <source>
        <dbReference type="ARBA" id="ARBA00022989"/>
    </source>
</evidence>
<organism evidence="11 12">
    <name type="scientific">Polyodon spathula</name>
    <name type="common">North American paddlefish</name>
    <name type="synonym">Squalus spathula</name>
    <dbReference type="NCBI Taxonomy" id="7913"/>
    <lineage>
        <taxon>Eukaryota</taxon>
        <taxon>Metazoa</taxon>
        <taxon>Chordata</taxon>
        <taxon>Craniata</taxon>
        <taxon>Vertebrata</taxon>
        <taxon>Euteleostomi</taxon>
        <taxon>Actinopterygii</taxon>
        <taxon>Chondrostei</taxon>
        <taxon>Acipenseriformes</taxon>
        <taxon>Polyodontidae</taxon>
        <taxon>Polyodon</taxon>
    </lineage>
</organism>
<feature type="transmembrane region" description="Helical" evidence="9">
    <location>
        <begin position="251"/>
        <end position="272"/>
    </location>
</feature>
<proteinExistence type="predicted"/>
<dbReference type="Pfam" id="PF00001">
    <property type="entry name" value="7tm_1"/>
    <property type="match status" value="1"/>
</dbReference>
<dbReference type="PROSITE" id="PS50262">
    <property type="entry name" value="G_PROTEIN_RECEP_F1_2"/>
    <property type="match status" value="1"/>
</dbReference>
<feature type="transmembrane region" description="Helical" evidence="9">
    <location>
        <begin position="41"/>
        <end position="64"/>
    </location>
</feature>
<evidence type="ECO:0000313" key="11">
    <source>
        <dbReference type="EMBL" id="MBN3272552.1"/>
    </source>
</evidence>
<feature type="transmembrane region" description="Helical" evidence="9">
    <location>
        <begin position="216"/>
        <end position="239"/>
    </location>
</feature>
<keyword evidence="3 9" id="KW-1133">Transmembrane helix</keyword>
<feature type="transmembrane region" description="Helical" evidence="9">
    <location>
        <begin position="122"/>
        <end position="143"/>
    </location>
</feature>
<dbReference type="Proteomes" id="UP001166093">
    <property type="component" value="Unassembled WGS sequence"/>
</dbReference>
<keyword evidence="6" id="KW-0675">Receptor</keyword>
<sequence length="378" mass="43226">MEITVVLPVIFAVICFIGVVGNLLILTILIHDFRKGKTSIVNALVINLTTADLLIISFCIPIRAVTYFKQSWTFGSFVCKTTDWFLHCCLAAKSFTLAAMGQARYNYVLNPPKFLHLHPKRLIGVVLSIWTISSVLPIPHVVFTTMEEEQSNTLCVFEIPFYASNFMNVFSKIYPVLAYMLPMLFTVTCYTKTMLRTKPRRNRTPNPPHQSKRITLMLMCVSCAYALMWLPEWIGWIWARHSYNKSSNPPATFMIYSQVLLFVNSTVNPMILMAMSEDFRDGFASIWRLVKRRKPRGAGENRSPKAEENGAEMGTSVIHSLQDLQTLPIQEHPEASANKTGIILPDVEHFWQHRRSTNAAEETDPIPWEHQEKQQNPQ</sequence>
<reference evidence="11" key="1">
    <citation type="journal article" date="2021" name="Cell">
        <title>Tracing the genetic footprints of vertebrate landing in non-teleost ray-finned fishes.</title>
        <authorList>
            <person name="Bi X."/>
            <person name="Wang K."/>
            <person name="Yang L."/>
            <person name="Pan H."/>
            <person name="Jiang H."/>
            <person name="Wei Q."/>
            <person name="Fang M."/>
            <person name="Yu H."/>
            <person name="Zhu C."/>
            <person name="Cai Y."/>
            <person name="He Y."/>
            <person name="Gan X."/>
            <person name="Zeng H."/>
            <person name="Yu D."/>
            <person name="Zhu Y."/>
            <person name="Jiang H."/>
            <person name="Qiu Q."/>
            <person name="Yang H."/>
            <person name="Zhang Y.E."/>
            <person name="Wang W."/>
            <person name="Zhu M."/>
            <person name="He S."/>
            <person name="Zhang G."/>
        </authorList>
    </citation>
    <scope>NUCLEOTIDE SEQUENCE</scope>
    <source>
        <strain evidence="11">Pddl_001</strain>
    </source>
</reference>
<feature type="transmembrane region" description="Helical" evidence="9">
    <location>
        <begin position="173"/>
        <end position="195"/>
    </location>
</feature>
<feature type="non-terminal residue" evidence="11">
    <location>
        <position position="1"/>
    </location>
</feature>
<evidence type="ECO:0000259" key="10">
    <source>
        <dbReference type="PROSITE" id="PS50262"/>
    </source>
</evidence>